<evidence type="ECO:0000256" key="1">
    <source>
        <dbReference type="ARBA" id="ARBA00022679"/>
    </source>
</evidence>
<dbReference type="Proteomes" id="UP000663831">
    <property type="component" value="Unassembled WGS sequence"/>
</dbReference>
<dbReference type="InterPro" id="IPR000719">
    <property type="entry name" value="Prot_kinase_dom"/>
</dbReference>
<gene>
    <name evidence="6" type="ORF">RDB_LOCUS165447</name>
</gene>
<dbReference type="PROSITE" id="PS50011">
    <property type="entry name" value="PROTEIN_KINASE_DOM"/>
    <property type="match status" value="1"/>
</dbReference>
<reference evidence="6" key="1">
    <citation type="submission" date="2021-01" db="EMBL/GenBank/DDBJ databases">
        <authorList>
            <person name="Kaushik A."/>
        </authorList>
    </citation>
    <scope>NUCLEOTIDE SEQUENCE</scope>
    <source>
        <strain evidence="6">AG3-1AP</strain>
    </source>
</reference>
<name>A0A8H3DQM4_9AGAM</name>
<evidence type="ECO:0000313" key="7">
    <source>
        <dbReference type="Proteomes" id="UP000663831"/>
    </source>
</evidence>
<comment type="caution">
    <text evidence="6">The sequence shown here is derived from an EMBL/GenBank/DDBJ whole genome shotgun (WGS) entry which is preliminary data.</text>
</comment>
<accession>A0A8H3DQM4</accession>
<dbReference type="InterPro" id="IPR001245">
    <property type="entry name" value="Ser-Thr/Tyr_kinase_cat_dom"/>
</dbReference>
<dbReference type="InterPro" id="IPR011009">
    <property type="entry name" value="Kinase-like_dom_sf"/>
</dbReference>
<protein>
    <recommendedName>
        <fullName evidence="5">Protein kinase domain-containing protein</fullName>
    </recommendedName>
</protein>
<dbReference type="GO" id="GO:0007166">
    <property type="term" value="P:cell surface receptor signaling pathway"/>
    <property type="evidence" value="ECO:0007669"/>
    <property type="project" value="InterPro"/>
</dbReference>
<dbReference type="PANTHER" id="PTHR44329">
    <property type="entry name" value="SERINE/THREONINE-PROTEIN KINASE TNNI3K-RELATED"/>
    <property type="match status" value="1"/>
</dbReference>
<dbReference type="Pfam" id="PF07714">
    <property type="entry name" value="PK_Tyr_Ser-Thr"/>
    <property type="match status" value="1"/>
</dbReference>
<dbReference type="InterPro" id="IPR059179">
    <property type="entry name" value="MLKL-like_MCAfunc"/>
</dbReference>
<dbReference type="GO" id="GO:0004674">
    <property type="term" value="F:protein serine/threonine kinase activity"/>
    <property type="evidence" value="ECO:0007669"/>
    <property type="project" value="TreeGrafter"/>
</dbReference>
<dbReference type="PANTHER" id="PTHR44329:SF288">
    <property type="entry name" value="MITOGEN-ACTIVATED PROTEIN KINASE KINASE KINASE 20"/>
    <property type="match status" value="1"/>
</dbReference>
<dbReference type="EMBL" id="CAJMWV010008625">
    <property type="protein sequence ID" value="CAE6536309.1"/>
    <property type="molecule type" value="Genomic_DNA"/>
</dbReference>
<dbReference type="Gene3D" id="1.10.510.10">
    <property type="entry name" value="Transferase(Phosphotransferase) domain 1"/>
    <property type="match status" value="1"/>
</dbReference>
<evidence type="ECO:0000256" key="2">
    <source>
        <dbReference type="ARBA" id="ARBA00022741"/>
    </source>
</evidence>
<dbReference type="InterPro" id="IPR036537">
    <property type="entry name" value="Adaptor_Cbl_N_dom_sf"/>
</dbReference>
<keyword evidence="1" id="KW-0808">Transferase</keyword>
<feature type="domain" description="Protein kinase" evidence="5">
    <location>
        <begin position="294"/>
        <end position="572"/>
    </location>
</feature>
<proteinExistence type="predicted"/>
<keyword evidence="2" id="KW-0547">Nucleotide-binding</keyword>
<dbReference type="InterPro" id="IPR051681">
    <property type="entry name" value="Ser/Thr_Kinases-Pseudokinases"/>
</dbReference>
<dbReference type="SUPFAM" id="SSF56112">
    <property type="entry name" value="Protein kinase-like (PK-like)"/>
    <property type="match status" value="1"/>
</dbReference>
<evidence type="ECO:0000313" key="6">
    <source>
        <dbReference type="EMBL" id="CAE6536309.1"/>
    </source>
</evidence>
<sequence>MPKIRDENAPATSSSFEQLYEQFAYALPSTTGESPSGAQEVGMLATQCALSIAEVAAQLAPVPYIGPLVHFLTAVFRAVEAARTNKSQWKLLRDRCMMVLRLGAQVIAAKGEGYPGFEEGAEMLKSALIRIVERIEHYSKMHHLISFAKYRGISNEIRSLFEELDICLRMFSVLKFSASVAHAQWASDFEAVRKQEMDSVEHIRDELANIGVDLHSMDEKIDLMYQKVEGIEQSMEMLKPLVPEINQLREALEKLLVPPPTPTSSDAQKIVDTILSFTNLEVPLSLLLDRRCTVIPGALLEANDTCKVYPALLGNGEKVAKKVYRFEVLDRQVLNRDCMRFVRLAKLWCTLQSSYILPFYGIGMESHNDDFRLYMVSPLMQNRDATIYLERNRDKPGMKANILQITTDAAIGLRYLHSLRPQVVHSGMKGSNILITDSGRGVLSGFGLTKALIVDLGPNRTVRLTGKPKKTRWMAPEMFQKDAALETPIDVWGWAMATLEVVSGRTPYYEHTHDHTIRSKITEGPPQRFEYPEFDEYIDKPDEMWRLLERCWAQQPEKRPTITDVVASLKEIAGAA</sequence>
<dbReference type="Gene3D" id="1.20.930.20">
    <property type="entry name" value="Adaptor protein Cbl, N-terminal domain"/>
    <property type="match status" value="1"/>
</dbReference>
<dbReference type="CDD" id="cd21037">
    <property type="entry name" value="MLKL_NTD"/>
    <property type="match status" value="1"/>
</dbReference>
<keyword evidence="3" id="KW-0418">Kinase</keyword>
<dbReference type="AlphaFoldDB" id="A0A8H3DQM4"/>
<dbReference type="OrthoDB" id="346907at2759"/>
<evidence type="ECO:0000259" key="5">
    <source>
        <dbReference type="PROSITE" id="PS50011"/>
    </source>
</evidence>
<evidence type="ECO:0000256" key="4">
    <source>
        <dbReference type="ARBA" id="ARBA00022840"/>
    </source>
</evidence>
<organism evidence="6 7">
    <name type="scientific">Rhizoctonia solani</name>
    <dbReference type="NCBI Taxonomy" id="456999"/>
    <lineage>
        <taxon>Eukaryota</taxon>
        <taxon>Fungi</taxon>
        <taxon>Dikarya</taxon>
        <taxon>Basidiomycota</taxon>
        <taxon>Agaricomycotina</taxon>
        <taxon>Agaricomycetes</taxon>
        <taxon>Cantharellales</taxon>
        <taxon>Ceratobasidiaceae</taxon>
        <taxon>Rhizoctonia</taxon>
    </lineage>
</organism>
<dbReference type="GO" id="GO:0005524">
    <property type="term" value="F:ATP binding"/>
    <property type="evidence" value="ECO:0007669"/>
    <property type="project" value="UniProtKB-KW"/>
</dbReference>
<keyword evidence="4" id="KW-0067">ATP-binding</keyword>
<evidence type="ECO:0000256" key="3">
    <source>
        <dbReference type="ARBA" id="ARBA00022777"/>
    </source>
</evidence>